<feature type="transmembrane region" description="Helical" evidence="2">
    <location>
        <begin position="20"/>
        <end position="43"/>
    </location>
</feature>
<name>A0A542EJC8_9MICO</name>
<feature type="transmembrane region" description="Helical" evidence="2">
    <location>
        <begin position="55"/>
        <end position="79"/>
    </location>
</feature>
<evidence type="ECO:0000256" key="2">
    <source>
        <dbReference type="SAM" id="Phobius"/>
    </source>
</evidence>
<dbReference type="InterPro" id="IPR036779">
    <property type="entry name" value="LysM_dom_sf"/>
</dbReference>
<organism evidence="3 4">
    <name type="scientific">Yimella lutea</name>
    <dbReference type="NCBI Taxonomy" id="587872"/>
    <lineage>
        <taxon>Bacteria</taxon>
        <taxon>Bacillati</taxon>
        <taxon>Actinomycetota</taxon>
        <taxon>Actinomycetes</taxon>
        <taxon>Micrococcales</taxon>
        <taxon>Dermacoccaceae</taxon>
        <taxon>Yimella</taxon>
    </lineage>
</organism>
<sequence length="259" mass="27091">MTFYYVYCHLMIDESTRRRARALALLLAAVAASASSWCVLTLLKQGREPFVSFDSLWSTALLTALAITCAWAGAVALVARTEIARPRMRVDGATRLVATALIAIAGWTVSFSGVPASASPMGPDAVATAPATALSTNGSPFPTPDFRTAPSAMSDDPAPDPGWLPTAPKAVDPADRSALVMPGAANDHSVVVHRGDTLWAIVGRALGPDASAAQIARAVPAWHEANRTVIGDNPDLLLAGQILHPPTDTDFTARQGSSR</sequence>
<dbReference type="Proteomes" id="UP000320806">
    <property type="component" value="Unassembled WGS sequence"/>
</dbReference>
<accession>A0A542EJC8</accession>
<dbReference type="Gene3D" id="3.10.350.10">
    <property type="entry name" value="LysM domain"/>
    <property type="match status" value="1"/>
</dbReference>
<dbReference type="InterPro" id="IPR018392">
    <property type="entry name" value="LysM"/>
</dbReference>
<evidence type="ECO:0000256" key="1">
    <source>
        <dbReference type="SAM" id="MobiDB-lite"/>
    </source>
</evidence>
<keyword evidence="2" id="KW-0812">Transmembrane</keyword>
<keyword evidence="2" id="KW-1133">Transmembrane helix</keyword>
<proteinExistence type="predicted"/>
<dbReference type="EMBL" id="VFMO01000001">
    <property type="protein sequence ID" value="TQJ15440.1"/>
    <property type="molecule type" value="Genomic_DNA"/>
</dbReference>
<evidence type="ECO:0000313" key="4">
    <source>
        <dbReference type="Proteomes" id="UP000320806"/>
    </source>
</evidence>
<evidence type="ECO:0008006" key="5">
    <source>
        <dbReference type="Google" id="ProtNLM"/>
    </source>
</evidence>
<reference evidence="3 4" key="1">
    <citation type="submission" date="2019-06" db="EMBL/GenBank/DDBJ databases">
        <title>Sequencing the genomes of 1000 actinobacteria strains.</title>
        <authorList>
            <person name="Klenk H.-P."/>
        </authorList>
    </citation>
    <scope>NUCLEOTIDE SEQUENCE [LARGE SCALE GENOMIC DNA]</scope>
    <source>
        <strain evidence="3 4">DSM 19828</strain>
    </source>
</reference>
<keyword evidence="4" id="KW-1185">Reference proteome</keyword>
<gene>
    <name evidence="3" type="ORF">FB459_2994</name>
</gene>
<dbReference type="CDD" id="cd00118">
    <property type="entry name" value="LysM"/>
    <property type="match status" value="1"/>
</dbReference>
<protein>
    <recommendedName>
        <fullName evidence="5">LysM domain-containing protein</fullName>
    </recommendedName>
</protein>
<dbReference type="AlphaFoldDB" id="A0A542EJC8"/>
<evidence type="ECO:0000313" key="3">
    <source>
        <dbReference type="EMBL" id="TQJ15440.1"/>
    </source>
</evidence>
<feature type="region of interest" description="Disordered" evidence="1">
    <location>
        <begin position="125"/>
        <end position="169"/>
    </location>
</feature>
<keyword evidence="2" id="KW-0472">Membrane</keyword>
<comment type="caution">
    <text evidence="3">The sequence shown here is derived from an EMBL/GenBank/DDBJ whole genome shotgun (WGS) entry which is preliminary data.</text>
</comment>